<evidence type="ECO:0000313" key="3">
    <source>
        <dbReference type="Proteomes" id="UP001409585"/>
    </source>
</evidence>
<evidence type="ECO:0008006" key="4">
    <source>
        <dbReference type="Google" id="ProtNLM"/>
    </source>
</evidence>
<dbReference type="InterPro" id="IPR009731">
    <property type="entry name" value="P-like"/>
</dbReference>
<reference evidence="3" key="1">
    <citation type="journal article" date="2019" name="Int. J. Syst. Evol. Microbiol.">
        <title>The Global Catalogue of Microorganisms (GCM) 10K type strain sequencing project: providing services to taxonomists for standard genome sequencing and annotation.</title>
        <authorList>
            <consortium name="The Broad Institute Genomics Platform"/>
            <consortium name="The Broad Institute Genome Sequencing Center for Infectious Disease"/>
            <person name="Wu L."/>
            <person name="Ma J."/>
        </authorList>
    </citation>
    <scope>NUCLEOTIDE SEQUENCE [LARGE SCALE GENOMIC DNA]</scope>
    <source>
        <strain evidence="3">JCM 19134</strain>
    </source>
</reference>
<dbReference type="EMBL" id="BAABLX010000012">
    <property type="protein sequence ID" value="GAA4941636.1"/>
    <property type="molecule type" value="Genomic_DNA"/>
</dbReference>
<protein>
    <recommendedName>
        <fullName evidence="4">Replicative helicase inhibitor G39P N-terminal domain-containing protein</fullName>
    </recommendedName>
</protein>
<gene>
    <name evidence="2" type="ORF">GCM10025791_20140</name>
</gene>
<evidence type="ECO:0000256" key="1">
    <source>
        <dbReference type="SAM" id="MobiDB-lite"/>
    </source>
</evidence>
<dbReference type="RefSeq" id="WP_345421060.1">
    <property type="nucleotide sequence ID" value="NZ_AP031496.1"/>
</dbReference>
<accession>A0AAV3U2D5</accession>
<name>A0AAV3U2D5_9ALTE</name>
<dbReference type="AlphaFoldDB" id="A0AAV3U2D5"/>
<keyword evidence="3" id="KW-1185">Reference proteome</keyword>
<dbReference type="Proteomes" id="UP001409585">
    <property type="component" value="Unassembled WGS sequence"/>
</dbReference>
<dbReference type="GO" id="GO:0006270">
    <property type="term" value="P:DNA replication initiation"/>
    <property type="evidence" value="ECO:0007669"/>
    <property type="project" value="InterPro"/>
</dbReference>
<proteinExistence type="predicted"/>
<organism evidence="2 3">
    <name type="scientific">Halioxenophilus aromaticivorans</name>
    <dbReference type="NCBI Taxonomy" id="1306992"/>
    <lineage>
        <taxon>Bacteria</taxon>
        <taxon>Pseudomonadati</taxon>
        <taxon>Pseudomonadota</taxon>
        <taxon>Gammaproteobacteria</taxon>
        <taxon>Alteromonadales</taxon>
        <taxon>Alteromonadaceae</taxon>
        <taxon>Halioxenophilus</taxon>
    </lineage>
</organism>
<dbReference type="Pfam" id="PF06992">
    <property type="entry name" value="Phage_lambda_P"/>
    <property type="match status" value="1"/>
</dbReference>
<sequence>MKDSKQVIDQVAQEMRHSQPDSPIAAGPTDNHPNGGQSSRPKPPPALIDAINQVFSLFSLNYHNQYYAAYKDTEREIQAKRLWLEALRGFEPSVLLQAAKSVMVHNEYLPTLHTMLEHCQKQLGEALPDVHAAYVEACRAPNPKASARWSHRAVYHAGRMADWYFLATTSEATAFPIFRRHYNEICQRVRDGEQLPEPNYLALPEETETGLSKSENLEKLNQLRKDLDL</sequence>
<comment type="caution">
    <text evidence="2">The sequence shown here is derived from an EMBL/GenBank/DDBJ whole genome shotgun (WGS) entry which is preliminary data.</text>
</comment>
<evidence type="ECO:0000313" key="2">
    <source>
        <dbReference type="EMBL" id="GAA4941636.1"/>
    </source>
</evidence>
<feature type="compositionally biased region" description="Polar residues" evidence="1">
    <location>
        <begin position="31"/>
        <end position="40"/>
    </location>
</feature>
<feature type="region of interest" description="Disordered" evidence="1">
    <location>
        <begin position="1"/>
        <end position="45"/>
    </location>
</feature>